<evidence type="ECO:0000256" key="9">
    <source>
        <dbReference type="ARBA" id="ARBA00025772"/>
    </source>
</evidence>
<evidence type="ECO:0000256" key="10">
    <source>
        <dbReference type="ARBA" id="ARBA00030775"/>
    </source>
</evidence>
<dbReference type="Proteomes" id="UP001596506">
    <property type="component" value="Unassembled WGS sequence"/>
</dbReference>
<dbReference type="SUPFAM" id="SSF54523">
    <property type="entry name" value="Pili subunits"/>
    <property type="match status" value="1"/>
</dbReference>
<accession>A0ABW2IY83</accession>
<keyword evidence="5" id="KW-0997">Cell inner membrane</keyword>
<dbReference type="RefSeq" id="WP_100689379.1">
    <property type="nucleotide sequence ID" value="NZ_JBHTBD010000006.1"/>
</dbReference>
<keyword evidence="4" id="KW-0488">Methylation</keyword>
<reference evidence="13" key="1">
    <citation type="journal article" date="2019" name="Int. J. Syst. Evol. Microbiol.">
        <title>The Global Catalogue of Microorganisms (GCM) 10K type strain sequencing project: providing services to taxonomists for standard genome sequencing and annotation.</title>
        <authorList>
            <consortium name="The Broad Institute Genomics Platform"/>
            <consortium name="The Broad Institute Genome Sequencing Center for Infectious Disease"/>
            <person name="Wu L."/>
            <person name="Ma J."/>
        </authorList>
    </citation>
    <scope>NUCLEOTIDE SEQUENCE [LARGE SCALE GENOMIC DNA]</scope>
    <source>
        <strain evidence="13">CCUG 60559</strain>
    </source>
</reference>
<proteinExistence type="inferred from homology"/>
<dbReference type="Pfam" id="PF12019">
    <property type="entry name" value="GspH"/>
    <property type="match status" value="1"/>
</dbReference>
<gene>
    <name evidence="12" type="ORF">ACFQQA_14195</name>
</gene>
<keyword evidence="13" id="KW-1185">Reference proteome</keyword>
<evidence type="ECO:0000259" key="11">
    <source>
        <dbReference type="Pfam" id="PF12019"/>
    </source>
</evidence>
<feature type="domain" description="General secretion pathway GspH" evidence="11">
    <location>
        <begin position="46"/>
        <end position="142"/>
    </location>
</feature>
<dbReference type="EMBL" id="JBHTBD010000006">
    <property type="protein sequence ID" value="MFC7295873.1"/>
    <property type="molecule type" value="Genomic_DNA"/>
</dbReference>
<dbReference type="InterPro" id="IPR045584">
    <property type="entry name" value="Pilin-like"/>
</dbReference>
<dbReference type="Gene3D" id="3.55.40.10">
    <property type="entry name" value="minor pseudopilin epsh domain"/>
    <property type="match status" value="1"/>
</dbReference>
<dbReference type="NCBIfam" id="TIGR02532">
    <property type="entry name" value="IV_pilin_GFxxxE"/>
    <property type="match status" value="1"/>
</dbReference>
<dbReference type="InterPro" id="IPR012902">
    <property type="entry name" value="N_methyl_site"/>
</dbReference>
<sequence length="152" mass="15906">MSGRFRNGFTLIELLVLIAILGVVAAVAVPSFSRIVESNQLTTTNNDFVGALNMARSEAVRSGTPRSLVPITTFTDGYQITSDDGTVINEFEGASGQYTITLISGANPRFGATGMLLSGASEFNVCSATGEDGTQISITAGGQIRSTRFTCP</sequence>
<evidence type="ECO:0000256" key="8">
    <source>
        <dbReference type="ARBA" id="ARBA00023136"/>
    </source>
</evidence>
<keyword evidence="6" id="KW-0812">Transmembrane</keyword>
<evidence type="ECO:0000256" key="1">
    <source>
        <dbReference type="ARBA" id="ARBA00004377"/>
    </source>
</evidence>
<evidence type="ECO:0000256" key="7">
    <source>
        <dbReference type="ARBA" id="ARBA00022989"/>
    </source>
</evidence>
<evidence type="ECO:0000313" key="13">
    <source>
        <dbReference type="Proteomes" id="UP001596506"/>
    </source>
</evidence>
<dbReference type="InterPro" id="IPR022346">
    <property type="entry name" value="T2SS_GspH"/>
</dbReference>
<keyword evidence="8" id="KW-0472">Membrane</keyword>
<protein>
    <recommendedName>
        <fullName evidence="2">Type II secretion system protein H</fullName>
    </recommendedName>
    <alternativeName>
        <fullName evidence="10">General secretion pathway protein H</fullName>
    </alternativeName>
</protein>
<dbReference type="Pfam" id="PF07963">
    <property type="entry name" value="N_methyl"/>
    <property type="match status" value="1"/>
</dbReference>
<evidence type="ECO:0000313" key="12">
    <source>
        <dbReference type="EMBL" id="MFC7295873.1"/>
    </source>
</evidence>
<evidence type="ECO:0000256" key="6">
    <source>
        <dbReference type="ARBA" id="ARBA00022692"/>
    </source>
</evidence>
<comment type="subcellular location">
    <subcellularLocation>
        <location evidence="1">Cell inner membrane</location>
        <topology evidence="1">Single-pass membrane protein</topology>
    </subcellularLocation>
</comment>
<comment type="caution">
    <text evidence="12">The sequence shown here is derived from an EMBL/GenBank/DDBJ whole genome shotgun (WGS) entry which is preliminary data.</text>
</comment>
<organism evidence="12 13">
    <name type="scientific">Marinobacter aromaticivorans</name>
    <dbReference type="NCBI Taxonomy" id="1494078"/>
    <lineage>
        <taxon>Bacteria</taxon>
        <taxon>Pseudomonadati</taxon>
        <taxon>Pseudomonadota</taxon>
        <taxon>Gammaproteobacteria</taxon>
        <taxon>Pseudomonadales</taxon>
        <taxon>Marinobacteraceae</taxon>
        <taxon>Marinobacter</taxon>
    </lineage>
</organism>
<keyword evidence="7" id="KW-1133">Transmembrane helix</keyword>
<evidence type="ECO:0000256" key="4">
    <source>
        <dbReference type="ARBA" id="ARBA00022481"/>
    </source>
</evidence>
<evidence type="ECO:0000256" key="5">
    <source>
        <dbReference type="ARBA" id="ARBA00022519"/>
    </source>
</evidence>
<evidence type="ECO:0000256" key="3">
    <source>
        <dbReference type="ARBA" id="ARBA00022475"/>
    </source>
</evidence>
<dbReference type="PRINTS" id="PR00885">
    <property type="entry name" value="BCTERIALGSPH"/>
</dbReference>
<evidence type="ECO:0000256" key="2">
    <source>
        <dbReference type="ARBA" id="ARBA00021549"/>
    </source>
</evidence>
<dbReference type="InterPro" id="IPR002416">
    <property type="entry name" value="T2SS_protein-GspH"/>
</dbReference>
<comment type="similarity">
    <text evidence="9">Belongs to the GSP H family.</text>
</comment>
<name>A0ABW2IY83_9GAMM</name>
<keyword evidence="3" id="KW-1003">Cell membrane</keyword>